<dbReference type="InterPro" id="IPR036388">
    <property type="entry name" value="WH-like_DNA-bd_sf"/>
</dbReference>
<dbReference type="Proteomes" id="UP000516148">
    <property type="component" value="Chromosome"/>
</dbReference>
<dbReference type="PANTHER" id="PTHR30537:SF3">
    <property type="entry name" value="TRANSCRIPTIONAL REGULATORY PROTEIN"/>
    <property type="match status" value="1"/>
</dbReference>
<proteinExistence type="inferred from homology"/>
<accession>A0A7H0LDX1</accession>
<dbReference type="GO" id="GO:0006351">
    <property type="term" value="P:DNA-templated transcription"/>
    <property type="evidence" value="ECO:0007669"/>
    <property type="project" value="TreeGrafter"/>
</dbReference>
<evidence type="ECO:0000313" key="7">
    <source>
        <dbReference type="Proteomes" id="UP000516148"/>
    </source>
</evidence>
<comment type="similarity">
    <text evidence="1">Belongs to the LysR transcriptional regulatory family.</text>
</comment>
<evidence type="ECO:0000256" key="1">
    <source>
        <dbReference type="ARBA" id="ARBA00009437"/>
    </source>
</evidence>
<dbReference type="Gene3D" id="1.10.10.10">
    <property type="entry name" value="Winged helix-like DNA-binding domain superfamily/Winged helix DNA-binding domain"/>
    <property type="match status" value="1"/>
</dbReference>
<evidence type="ECO:0000256" key="2">
    <source>
        <dbReference type="ARBA" id="ARBA00023015"/>
    </source>
</evidence>
<dbReference type="GO" id="GO:0003700">
    <property type="term" value="F:DNA-binding transcription factor activity"/>
    <property type="evidence" value="ECO:0007669"/>
    <property type="project" value="InterPro"/>
</dbReference>
<dbReference type="KEGG" id="spap:H3Z74_13835"/>
<dbReference type="InterPro" id="IPR000847">
    <property type="entry name" value="LysR_HTH_N"/>
</dbReference>
<keyword evidence="7" id="KW-1185">Reference proteome</keyword>
<reference evidence="6 7" key="1">
    <citation type="submission" date="2020-09" db="EMBL/GenBank/DDBJ databases">
        <title>Sphingomonas sp., a new species isolated from pork steak.</title>
        <authorList>
            <person name="Heidler von Heilborn D."/>
        </authorList>
    </citation>
    <scope>NUCLEOTIDE SEQUENCE [LARGE SCALE GENOMIC DNA]</scope>
    <source>
        <strain evidence="7">S8-3T</strain>
    </source>
</reference>
<evidence type="ECO:0000256" key="3">
    <source>
        <dbReference type="ARBA" id="ARBA00023125"/>
    </source>
</evidence>
<dbReference type="InterPro" id="IPR036390">
    <property type="entry name" value="WH_DNA-bd_sf"/>
</dbReference>
<evidence type="ECO:0000256" key="4">
    <source>
        <dbReference type="ARBA" id="ARBA00023163"/>
    </source>
</evidence>
<keyword evidence="2" id="KW-0805">Transcription regulation</keyword>
<keyword evidence="4" id="KW-0804">Transcription</keyword>
<gene>
    <name evidence="6" type="ORF">H3Z74_13835</name>
</gene>
<dbReference type="SUPFAM" id="SSF46785">
    <property type="entry name" value="Winged helix' DNA-binding domain"/>
    <property type="match status" value="1"/>
</dbReference>
<evidence type="ECO:0000313" key="6">
    <source>
        <dbReference type="EMBL" id="QNQ07874.1"/>
    </source>
</evidence>
<dbReference type="GO" id="GO:0043565">
    <property type="term" value="F:sequence-specific DNA binding"/>
    <property type="evidence" value="ECO:0007669"/>
    <property type="project" value="TreeGrafter"/>
</dbReference>
<evidence type="ECO:0000259" key="5">
    <source>
        <dbReference type="PROSITE" id="PS50931"/>
    </source>
</evidence>
<sequence>MIDWNDVRHFLAVADSGSTLSAGRALRVSQTTVARRISALEGALAVTLFERSPAGYRLTEAGADLVAHARKVERAVQSMTDTAASQQREISGTVRVTTQEIFAVTILAPILRDLHQAYPAIRIDLDTSEEARDLAAGAADVALRTAIRPSGAGLVGRRLCDDVWTLYCSRAYAAEHGRPTRRSQLIGHPLIGGGEAGLWRLYREWLQANDLEAAVAMHHSSAAGLLAAVRSGFGLAVLPCLVADHDPDLLQCLPPLRDDTHGLWLLTHERLRHTPRVRVVLDFLAERLTQLDRERLAASRP</sequence>
<dbReference type="SUPFAM" id="SSF53850">
    <property type="entry name" value="Periplasmic binding protein-like II"/>
    <property type="match status" value="1"/>
</dbReference>
<dbReference type="PROSITE" id="PS50931">
    <property type="entry name" value="HTH_LYSR"/>
    <property type="match status" value="1"/>
</dbReference>
<organism evidence="6 7">
    <name type="scientific">Sphingomonas alpina</name>
    <dbReference type="NCBI Taxonomy" id="653931"/>
    <lineage>
        <taxon>Bacteria</taxon>
        <taxon>Pseudomonadati</taxon>
        <taxon>Pseudomonadota</taxon>
        <taxon>Alphaproteobacteria</taxon>
        <taxon>Sphingomonadales</taxon>
        <taxon>Sphingomonadaceae</taxon>
        <taxon>Sphingomonas</taxon>
    </lineage>
</organism>
<dbReference type="Gene3D" id="3.40.190.290">
    <property type="match status" value="1"/>
</dbReference>
<dbReference type="InterPro" id="IPR058163">
    <property type="entry name" value="LysR-type_TF_proteobact-type"/>
</dbReference>
<dbReference type="EMBL" id="CP061038">
    <property type="protein sequence ID" value="QNQ07874.1"/>
    <property type="molecule type" value="Genomic_DNA"/>
</dbReference>
<keyword evidence="3" id="KW-0238">DNA-binding</keyword>
<name>A0A7H0LDX1_9SPHN</name>
<feature type="domain" description="HTH lysR-type" evidence="5">
    <location>
        <begin position="2"/>
        <end position="59"/>
    </location>
</feature>
<dbReference type="Pfam" id="PF00126">
    <property type="entry name" value="HTH_1"/>
    <property type="match status" value="1"/>
</dbReference>
<dbReference type="Pfam" id="PF03466">
    <property type="entry name" value="LysR_substrate"/>
    <property type="match status" value="1"/>
</dbReference>
<dbReference type="AlphaFoldDB" id="A0A7H0LDX1"/>
<protein>
    <submittedName>
        <fullName evidence="6">LysR family transcriptional regulator</fullName>
    </submittedName>
</protein>
<dbReference type="InterPro" id="IPR005119">
    <property type="entry name" value="LysR_subst-bd"/>
</dbReference>
<dbReference type="RefSeq" id="WP_187760220.1">
    <property type="nucleotide sequence ID" value="NZ_CP061038.1"/>
</dbReference>
<dbReference type="PANTHER" id="PTHR30537">
    <property type="entry name" value="HTH-TYPE TRANSCRIPTIONAL REGULATOR"/>
    <property type="match status" value="1"/>
</dbReference>